<feature type="non-terminal residue" evidence="3">
    <location>
        <position position="385"/>
    </location>
</feature>
<dbReference type="InterPro" id="IPR005135">
    <property type="entry name" value="Endo/exonuclease/phosphatase"/>
</dbReference>
<accession>A0A8B6DKB6</accession>
<dbReference type="OrthoDB" id="6143825at2759"/>
<comment type="caution">
    <text evidence="3">The sequence shown here is derived from an EMBL/GenBank/DDBJ whole genome shotgun (WGS) entry which is preliminary data.</text>
</comment>
<protein>
    <recommendedName>
        <fullName evidence="2">Endonuclease/exonuclease/phosphatase domain-containing protein</fullName>
    </recommendedName>
</protein>
<dbReference type="Proteomes" id="UP000596742">
    <property type="component" value="Unassembled WGS sequence"/>
</dbReference>
<gene>
    <name evidence="3" type="ORF">MGAL_10B035796</name>
</gene>
<feature type="domain" description="Endonuclease/exonuclease/phosphatase" evidence="2">
    <location>
        <begin position="269"/>
        <end position="365"/>
    </location>
</feature>
<feature type="compositionally biased region" description="Basic residues" evidence="1">
    <location>
        <begin position="145"/>
        <end position="155"/>
    </location>
</feature>
<sequence length="385" mass="42516">RNISYTEAKQIASVSSDFQPTTSKKPSYASKVSCSCSHESTQTRMNWPINAETFTMLPVQTQPSDRIIKARKPHSNTSTQSTQSSIQRAQCHHQNKMKKKPNKIKWGLPKNVADTSKQPSKASSPLRSLERDEGRNTQTSPTKSPPRRSRGRHRGGGTSAVSGHGDRGLSSQNRYSTLSDDSAIYCESNLPPERSQSQVDRSKNGQTHLKESDKVTLKGYNIYSTFSKEDERAAGGSTILVNDNVIHSTVQLTTDLQAVAVRLSLDKTITLCSIYIPPNSNIDKAKLKNLTDQLPTPFIIMGYFNAHNPLSGSKSNNAKGKIIEDFVSQEGLCIFQSKMFEAVQDPILTFNTVLTSIADRTIPKTSANPKHLGKPWYDDACDQAI</sequence>
<dbReference type="EMBL" id="UYJE01003491">
    <property type="protein sequence ID" value="VDI19716.1"/>
    <property type="molecule type" value="Genomic_DNA"/>
</dbReference>
<dbReference type="PANTHER" id="PTHR33273:SF4">
    <property type="entry name" value="ENDONUCLEASE_EXONUCLEASE_PHOSPHATASE DOMAIN-CONTAINING PROTEIN"/>
    <property type="match status" value="1"/>
</dbReference>
<name>A0A8B6DKB6_MYTGA</name>
<keyword evidence="4" id="KW-1185">Reference proteome</keyword>
<dbReference type="Gene3D" id="3.60.10.10">
    <property type="entry name" value="Endonuclease/exonuclease/phosphatase"/>
    <property type="match status" value="1"/>
</dbReference>
<feature type="compositionally biased region" description="Basic and acidic residues" evidence="1">
    <location>
        <begin position="200"/>
        <end position="212"/>
    </location>
</feature>
<dbReference type="GO" id="GO:0003824">
    <property type="term" value="F:catalytic activity"/>
    <property type="evidence" value="ECO:0007669"/>
    <property type="project" value="InterPro"/>
</dbReference>
<evidence type="ECO:0000256" key="1">
    <source>
        <dbReference type="SAM" id="MobiDB-lite"/>
    </source>
</evidence>
<organism evidence="3 4">
    <name type="scientific">Mytilus galloprovincialis</name>
    <name type="common">Mediterranean mussel</name>
    <dbReference type="NCBI Taxonomy" id="29158"/>
    <lineage>
        <taxon>Eukaryota</taxon>
        <taxon>Metazoa</taxon>
        <taxon>Spiralia</taxon>
        <taxon>Lophotrochozoa</taxon>
        <taxon>Mollusca</taxon>
        <taxon>Bivalvia</taxon>
        <taxon>Autobranchia</taxon>
        <taxon>Pteriomorphia</taxon>
        <taxon>Mytilida</taxon>
        <taxon>Mytiloidea</taxon>
        <taxon>Mytilidae</taxon>
        <taxon>Mytilinae</taxon>
        <taxon>Mytilus</taxon>
    </lineage>
</organism>
<reference evidence="3" key="1">
    <citation type="submission" date="2018-11" db="EMBL/GenBank/DDBJ databases">
        <authorList>
            <person name="Alioto T."/>
            <person name="Alioto T."/>
        </authorList>
    </citation>
    <scope>NUCLEOTIDE SEQUENCE</scope>
</reference>
<evidence type="ECO:0000313" key="4">
    <source>
        <dbReference type="Proteomes" id="UP000596742"/>
    </source>
</evidence>
<evidence type="ECO:0000259" key="2">
    <source>
        <dbReference type="Pfam" id="PF14529"/>
    </source>
</evidence>
<feature type="compositionally biased region" description="Polar residues" evidence="1">
    <location>
        <begin position="113"/>
        <end position="126"/>
    </location>
</feature>
<dbReference type="Pfam" id="PF14529">
    <property type="entry name" value="Exo_endo_phos_2"/>
    <property type="match status" value="1"/>
</dbReference>
<dbReference type="AlphaFoldDB" id="A0A8B6DKB6"/>
<dbReference type="InterPro" id="IPR036691">
    <property type="entry name" value="Endo/exonu/phosph_ase_sf"/>
</dbReference>
<feature type="region of interest" description="Disordered" evidence="1">
    <location>
        <begin position="71"/>
        <end position="212"/>
    </location>
</feature>
<feature type="compositionally biased region" description="Basic residues" evidence="1">
    <location>
        <begin position="90"/>
        <end position="103"/>
    </location>
</feature>
<feature type="compositionally biased region" description="Polar residues" evidence="1">
    <location>
        <begin position="169"/>
        <end position="180"/>
    </location>
</feature>
<dbReference type="PANTHER" id="PTHR33273">
    <property type="entry name" value="DOMAIN-CONTAINING PROTEIN, PUTATIVE-RELATED"/>
    <property type="match status" value="1"/>
</dbReference>
<feature type="region of interest" description="Disordered" evidence="1">
    <location>
        <begin position="1"/>
        <end position="30"/>
    </location>
</feature>
<proteinExistence type="predicted"/>
<dbReference type="SUPFAM" id="SSF56219">
    <property type="entry name" value="DNase I-like"/>
    <property type="match status" value="1"/>
</dbReference>
<feature type="compositionally biased region" description="Low complexity" evidence="1">
    <location>
        <begin position="75"/>
        <end position="87"/>
    </location>
</feature>
<evidence type="ECO:0000313" key="3">
    <source>
        <dbReference type="EMBL" id="VDI19716.1"/>
    </source>
</evidence>